<dbReference type="EMBL" id="QTZN02000033">
    <property type="protein sequence ID" value="MVB08043.1"/>
    <property type="molecule type" value="Genomic_DNA"/>
</dbReference>
<organism evidence="2 5">
    <name type="scientific">Labilibaculum euxinus</name>
    <dbReference type="NCBI Taxonomy" id="2686357"/>
    <lineage>
        <taxon>Bacteria</taxon>
        <taxon>Pseudomonadati</taxon>
        <taxon>Bacteroidota</taxon>
        <taxon>Bacteroidia</taxon>
        <taxon>Marinilabiliales</taxon>
        <taxon>Marinifilaceae</taxon>
        <taxon>Labilibaculum</taxon>
    </lineage>
</organism>
<evidence type="ECO:0000313" key="4">
    <source>
        <dbReference type="Proteomes" id="UP000285951"/>
    </source>
</evidence>
<protein>
    <submittedName>
        <fullName evidence="2">Uncharacterized protein</fullName>
    </submittedName>
</protein>
<evidence type="ECO:0000313" key="2">
    <source>
        <dbReference type="EMBL" id="MUP38838.1"/>
    </source>
</evidence>
<feature type="coiled-coil region" evidence="1">
    <location>
        <begin position="40"/>
        <end position="67"/>
    </location>
</feature>
<proteinExistence type="predicted"/>
<evidence type="ECO:0000313" key="5">
    <source>
        <dbReference type="Proteomes" id="UP000462449"/>
    </source>
</evidence>
<accession>A0A7M4D859</accession>
<name>A0A7M4D859_9BACT</name>
<dbReference type="Proteomes" id="UP000285951">
    <property type="component" value="Unassembled WGS sequence"/>
</dbReference>
<dbReference type="OrthoDB" id="1120487at2"/>
<dbReference type="RefSeq" id="WP_156196386.1">
    <property type="nucleotide sequence ID" value="NZ_QTZN02000033.1"/>
</dbReference>
<comment type="caution">
    <text evidence="2">The sequence shown here is derived from an EMBL/GenBank/DDBJ whole genome shotgun (WGS) entry which is preliminary data.</text>
</comment>
<keyword evidence="1" id="KW-0175">Coiled coil</keyword>
<dbReference type="AlphaFoldDB" id="A0A7M4D859"/>
<evidence type="ECO:0000313" key="3">
    <source>
        <dbReference type="EMBL" id="MVB08043.1"/>
    </source>
</evidence>
<dbReference type="Pfam" id="PF19775">
    <property type="entry name" value="DUF6261"/>
    <property type="match status" value="1"/>
</dbReference>
<evidence type="ECO:0000256" key="1">
    <source>
        <dbReference type="SAM" id="Coils"/>
    </source>
</evidence>
<reference evidence="3 4" key="1">
    <citation type="submission" date="2019-11" db="EMBL/GenBank/DDBJ databases">
        <title>Draft genome sequence of Labilibaculum sp. strain SYP isolated from Black Sea.</title>
        <authorList>
            <person name="Yadav S."/>
            <person name="Villanueva L."/>
        </authorList>
    </citation>
    <scope>NUCLEOTIDE SEQUENCE [LARGE SCALE GENOMIC DNA]</scope>
    <source>
        <strain evidence="3 4">44</strain>
    </source>
</reference>
<gene>
    <name evidence="3" type="ORF">DWB62_013515</name>
    <name evidence="2" type="ORF">GNY23_13515</name>
</gene>
<dbReference type="EMBL" id="WOTW01000033">
    <property type="protein sequence ID" value="MUP38838.1"/>
    <property type="molecule type" value="Genomic_DNA"/>
</dbReference>
<keyword evidence="4" id="KW-1185">Reference proteome</keyword>
<dbReference type="InterPro" id="IPR046228">
    <property type="entry name" value="DUF6261"/>
</dbReference>
<dbReference type="Proteomes" id="UP000462449">
    <property type="component" value="Unassembled WGS sequence"/>
</dbReference>
<reference evidence="2 5" key="2">
    <citation type="submission" date="2019-12" db="EMBL/GenBank/DDBJ databases">
        <title>Draft genome sequence of Labilibaculum sp. strain 44 isolated from deep waters of Black Sea.</title>
        <authorList>
            <person name="Yadav S."/>
            <person name="Villanueva L."/>
        </authorList>
    </citation>
    <scope>NUCLEOTIDE SEQUENCE [LARGE SCALE GENOMIC DNA]</scope>
    <source>
        <strain evidence="2 5">44</strain>
    </source>
</reference>
<sequence>MIDKIRFYRMYLQDYLLLGTKILDILGNEDEVALQLGVPAAKIREALNKLREGLKILKANLRTEELARLDNRRDDAWMCFYHLVLSQVRCMDDEVREHAHKLEVLIRMPEMRIHKMGYQKQTASMINFFNRVDSSSELTEALVKMSGEQRYSEIKITQNAFVTKESERLDQEADKPSKDGLESAKELRKSIEYLGQFLSVMSEQSGKEDYAKIAAKINEVVSEINTRVSAKLTRLKSAKEEDAVIEE</sequence>